<comment type="caution">
    <text evidence="2">The sequence shown here is derived from an EMBL/GenBank/DDBJ whole genome shotgun (WGS) entry which is preliminary data.</text>
</comment>
<keyword evidence="1" id="KW-0732">Signal</keyword>
<dbReference type="RefSeq" id="WP_154254125.1">
    <property type="nucleotide sequence ID" value="NZ_JAJCIO010000007.1"/>
</dbReference>
<keyword evidence="3" id="KW-1185">Reference proteome</keyword>
<name>A0ABT1SRW4_9FIRM</name>
<gene>
    <name evidence="2" type="ORF">NE675_06035</name>
</gene>
<proteinExistence type="predicted"/>
<evidence type="ECO:0000256" key="1">
    <source>
        <dbReference type="SAM" id="SignalP"/>
    </source>
</evidence>
<feature type="chain" id="PRO_5046585145" description="Lipocalin-like domain-containing protein" evidence="1">
    <location>
        <begin position="34"/>
        <end position="170"/>
    </location>
</feature>
<reference evidence="2 3" key="1">
    <citation type="submission" date="2022-06" db="EMBL/GenBank/DDBJ databases">
        <title>Isolation of gut microbiota from human fecal samples.</title>
        <authorList>
            <person name="Pamer E.G."/>
            <person name="Barat B."/>
            <person name="Waligurski E."/>
            <person name="Medina S."/>
            <person name="Paddock L."/>
            <person name="Mostad J."/>
        </authorList>
    </citation>
    <scope>NUCLEOTIDE SEQUENCE [LARGE SCALE GENOMIC DNA]</scope>
    <source>
        <strain evidence="2 3">DFI.1.1</strain>
    </source>
</reference>
<dbReference type="Proteomes" id="UP001206692">
    <property type="component" value="Unassembled WGS sequence"/>
</dbReference>
<evidence type="ECO:0008006" key="4">
    <source>
        <dbReference type="Google" id="ProtNLM"/>
    </source>
</evidence>
<evidence type="ECO:0000313" key="2">
    <source>
        <dbReference type="EMBL" id="MCQ5342591.1"/>
    </source>
</evidence>
<accession>A0ABT1SRW4</accession>
<dbReference type="EMBL" id="JANGEW010000009">
    <property type="protein sequence ID" value="MCQ5342591.1"/>
    <property type="molecule type" value="Genomic_DNA"/>
</dbReference>
<protein>
    <recommendedName>
        <fullName evidence="4">Lipocalin-like domain-containing protein</fullName>
    </recommendedName>
</protein>
<organism evidence="2 3">
    <name type="scientific">Megasphaera massiliensis</name>
    <dbReference type="NCBI Taxonomy" id="1232428"/>
    <lineage>
        <taxon>Bacteria</taxon>
        <taxon>Bacillati</taxon>
        <taxon>Bacillota</taxon>
        <taxon>Negativicutes</taxon>
        <taxon>Veillonellales</taxon>
        <taxon>Veillonellaceae</taxon>
        <taxon>Megasphaera</taxon>
    </lineage>
</organism>
<dbReference type="PROSITE" id="PS51257">
    <property type="entry name" value="PROKAR_LIPOPROTEIN"/>
    <property type="match status" value="1"/>
</dbReference>
<feature type="signal peptide" evidence="1">
    <location>
        <begin position="1"/>
        <end position="33"/>
    </location>
</feature>
<evidence type="ECO:0000313" key="3">
    <source>
        <dbReference type="Proteomes" id="UP001206692"/>
    </source>
</evidence>
<sequence length="170" mass="19053">MRFSRFMKLAVVMAVTILAAVFISGCGSSDKFAGEWTGTGRYNQTDFDCFYDLKIEKDGNSNGYTIEQTRSYWNAKESISGSSASYSWKNETEKLTGSLQNDVLEIAGNSQSSLTYNADKEELQYKTGDTIVTLQKSKDAAGDLDSFKNRQKEELLDKLNKMGRNFSFTD</sequence>